<feature type="compositionally biased region" description="Basic and acidic residues" evidence="3">
    <location>
        <begin position="517"/>
        <end position="528"/>
    </location>
</feature>
<dbReference type="SUPFAM" id="SSF48150">
    <property type="entry name" value="DNA-glycosylase"/>
    <property type="match status" value="1"/>
</dbReference>
<dbReference type="PANTHER" id="PTHR15074">
    <property type="entry name" value="METHYL-CPG-BINDING PROTEIN"/>
    <property type="match status" value="1"/>
</dbReference>
<feature type="compositionally biased region" description="Acidic residues" evidence="3">
    <location>
        <begin position="34"/>
        <end position="45"/>
    </location>
</feature>
<dbReference type="AlphaFoldDB" id="A0A1Y5I224"/>
<dbReference type="InterPro" id="IPR011257">
    <property type="entry name" value="DNA_glycosylase"/>
</dbReference>
<gene>
    <name evidence="4" type="ORF">BE221DRAFT_175042</name>
</gene>
<evidence type="ECO:0000256" key="3">
    <source>
        <dbReference type="SAM" id="MobiDB-lite"/>
    </source>
</evidence>
<feature type="region of interest" description="Disordered" evidence="3">
    <location>
        <begin position="1"/>
        <end position="114"/>
    </location>
</feature>
<dbReference type="PANTHER" id="PTHR15074:SF0">
    <property type="entry name" value="METHYL-CPG-BINDING DOMAIN PROTEIN 4-LIKE PROTEIN"/>
    <property type="match status" value="1"/>
</dbReference>
<dbReference type="KEGG" id="ota:OT_ostta11g00400"/>
<sequence>METHETWKPKGSARPFPPPDASKIEGYSWRADFDLDENANDEDEPRGEPAPVVPVDHPWERVRDDDDAEEDEEDEPNVKRCRTTRFPSYDESRNRRPHAPAVLTPPRAMSTSENSPVVVRSKYFAGPGVRVDGESPSTSAEPSNTSFKQKKILDATTKIHHASLSEAVDAASIDLELFFVDAKVKNAHELHRRRAHGVLRHFRGDAARVEPRARDAVDDDDGFADDFDVEEHRRRKKTKKEIKLDWDADLETRSRAGDVLQNMLRETHRLHVNASCRVNTRAPEVKIARDNLTAIRREARELYKRIDPEGYERDRERTRMMAEETQAALDLKATRFDEPPKDLKELRDKCPVMAETGSPHHLCAHLCYYREYEPARQLYVLRCRCAEASGTAKALDGWRAELAVRPADEIPAVNRSRADIRGTASGACSLKHLPWMVEFISPSGNRFKDPMDVLNSVRIECDKLSWPRSSHGGNGIREARVSEEGLNEQTELLRAALWNEDADASSGTTPVRGSFTRRFERDPEETRTPLRLAPDPLADDDGKTEINDDENDDEDARRAAARDVDAFDEDEMDAATPPMTPEPAMRVVDAAPGSGSGPEPVRLWWAPPLSPFGLLEEILWQDEWKLLVSCMMLNCTTRLQVDRVLWRLFLLAPTAADAIALGSTPEGLEALERVIAPLGLHRKRTDAFVRLSKDVEKQRAAHGGRVKNVSACHGVGVYAADAHALFVDGVLAGPPRDHALRWYHAWATERRGRHCDR</sequence>
<organism evidence="4">
    <name type="scientific">Ostreococcus tauri</name>
    <name type="common">Marine green alga</name>
    <dbReference type="NCBI Taxonomy" id="70448"/>
    <lineage>
        <taxon>Eukaryota</taxon>
        <taxon>Viridiplantae</taxon>
        <taxon>Chlorophyta</taxon>
        <taxon>Mamiellophyceae</taxon>
        <taxon>Mamiellales</taxon>
        <taxon>Bathycoccaceae</taxon>
        <taxon>Ostreococcus</taxon>
    </lineage>
</organism>
<dbReference type="GO" id="GO:0003677">
    <property type="term" value="F:DNA binding"/>
    <property type="evidence" value="ECO:0007669"/>
    <property type="project" value="InterPro"/>
</dbReference>
<dbReference type="EMBL" id="KZ155831">
    <property type="protein sequence ID" value="OUS43538.1"/>
    <property type="molecule type" value="Genomic_DNA"/>
</dbReference>
<dbReference type="eggNOG" id="ENOG502RY32">
    <property type="taxonomic scope" value="Eukaryota"/>
</dbReference>
<proteinExistence type="predicted"/>
<evidence type="ECO:0000256" key="2">
    <source>
        <dbReference type="ARBA" id="ARBA00023242"/>
    </source>
</evidence>
<dbReference type="InterPro" id="IPR045138">
    <property type="entry name" value="MeCP2/MBD4"/>
</dbReference>
<dbReference type="GO" id="GO:0006281">
    <property type="term" value="P:DNA repair"/>
    <property type="evidence" value="ECO:0007669"/>
    <property type="project" value="InterPro"/>
</dbReference>
<keyword evidence="2" id="KW-0539">Nucleus</keyword>
<dbReference type="GO" id="GO:0003824">
    <property type="term" value="F:catalytic activity"/>
    <property type="evidence" value="ECO:0007669"/>
    <property type="project" value="InterPro"/>
</dbReference>
<dbReference type="OrthoDB" id="10265068at2759"/>
<dbReference type="Proteomes" id="UP000195557">
    <property type="component" value="Unassembled WGS sequence"/>
</dbReference>
<feature type="compositionally biased region" description="Low complexity" evidence="3">
    <location>
        <begin position="574"/>
        <end position="584"/>
    </location>
</feature>
<evidence type="ECO:0000313" key="4">
    <source>
        <dbReference type="EMBL" id="OUS43538.1"/>
    </source>
</evidence>
<accession>A0A1Y5I224</accession>
<feature type="compositionally biased region" description="Acidic residues" evidence="3">
    <location>
        <begin position="65"/>
        <end position="75"/>
    </location>
</feature>
<reference evidence="4" key="1">
    <citation type="submission" date="2017-04" db="EMBL/GenBank/DDBJ databases">
        <title>Population genomics of picophytoplankton unveils novel chromosome hypervariability.</title>
        <authorList>
            <consortium name="DOE Joint Genome Institute"/>
            <person name="Blanc-Mathieu R."/>
            <person name="Krasovec M."/>
            <person name="Hebrard M."/>
            <person name="Yau S."/>
            <person name="Desgranges E."/>
            <person name="Martin J."/>
            <person name="Schackwitz W."/>
            <person name="Kuo A."/>
            <person name="Salin G."/>
            <person name="Donnadieu C."/>
            <person name="Desdevises Y."/>
            <person name="Sanchez-Ferandin S."/>
            <person name="Moreau H."/>
            <person name="Rivals E."/>
            <person name="Grigoriev I.V."/>
            <person name="Grimsley N."/>
            <person name="Eyre-Walker A."/>
            <person name="Piganeau G."/>
        </authorList>
    </citation>
    <scope>NUCLEOTIDE SEQUENCE [LARGE SCALE GENOMIC DNA]</scope>
    <source>
        <strain evidence="4">RCC 1115</strain>
    </source>
</reference>
<name>A0A1Y5I224_OSTTA</name>
<dbReference type="GO" id="GO:0005634">
    <property type="term" value="C:nucleus"/>
    <property type="evidence" value="ECO:0007669"/>
    <property type="project" value="UniProtKB-SubCell"/>
</dbReference>
<protein>
    <recommendedName>
        <fullName evidence="5">DNA glycosylase</fullName>
    </recommendedName>
</protein>
<dbReference type="RefSeq" id="XP_003081841.2">
    <property type="nucleotide sequence ID" value="XM_003081793.2"/>
</dbReference>
<feature type="compositionally biased region" description="Basic and acidic residues" evidence="3">
    <location>
        <begin position="555"/>
        <end position="565"/>
    </location>
</feature>
<evidence type="ECO:0008006" key="5">
    <source>
        <dbReference type="Google" id="ProtNLM"/>
    </source>
</evidence>
<feature type="region of interest" description="Disordered" evidence="3">
    <location>
        <begin position="499"/>
        <end position="584"/>
    </location>
</feature>
<dbReference type="Gene3D" id="1.10.340.30">
    <property type="entry name" value="Hypothetical protein, domain 2"/>
    <property type="match status" value="1"/>
</dbReference>
<comment type="subcellular location">
    <subcellularLocation>
        <location evidence="1">Nucleus</location>
    </subcellularLocation>
</comment>
<evidence type="ECO:0000256" key="1">
    <source>
        <dbReference type="ARBA" id="ARBA00004123"/>
    </source>
</evidence>